<reference evidence="2 3" key="1">
    <citation type="journal article" date="2019" name="Genome Biol. Evol.">
        <title>Insights into the evolution of the New World diploid cottons (Gossypium, subgenus Houzingenia) based on genome sequencing.</title>
        <authorList>
            <person name="Grover C.E."/>
            <person name="Arick M.A. 2nd"/>
            <person name="Thrash A."/>
            <person name="Conover J.L."/>
            <person name="Sanders W.S."/>
            <person name="Peterson D.G."/>
            <person name="Frelichowski J.E."/>
            <person name="Scheffler J.A."/>
            <person name="Scheffler B.E."/>
            <person name="Wendel J.F."/>
        </authorList>
    </citation>
    <scope>NUCLEOTIDE SEQUENCE [LARGE SCALE GENOMIC DNA]</scope>
    <source>
        <strain evidence="2">0</strain>
        <tissue evidence="2">Leaf</tissue>
    </source>
</reference>
<dbReference type="AlphaFoldDB" id="A0A7J9I451"/>
<name>A0A7J9I451_9ROSI</name>
<organism evidence="2 3">
    <name type="scientific">Gossypium harknessii</name>
    <dbReference type="NCBI Taxonomy" id="34285"/>
    <lineage>
        <taxon>Eukaryota</taxon>
        <taxon>Viridiplantae</taxon>
        <taxon>Streptophyta</taxon>
        <taxon>Embryophyta</taxon>
        <taxon>Tracheophyta</taxon>
        <taxon>Spermatophyta</taxon>
        <taxon>Magnoliopsida</taxon>
        <taxon>eudicotyledons</taxon>
        <taxon>Gunneridae</taxon>
        <taxon>Pentapetalae</taxon>
        <taxon>rosids</taxon>
        <taxon>malvids</taxon>
        <taxon>Malvales</taxon>
        <taxon>Malvaceae</taxon>
        <taxon>Malvoideae</taxon>
        <taxon>Gossypium</taxon>
    </lineage>
</organism>
<evidence type="ECO:0000313" key="2">
    <source>
        <dbReference type="EMBL" id="MBA0815935.1"/>
    </source>
</evidence>
<evidence type="ECO:0000313" key="3">
    <source>
        <dbReference type="Proteomes" id="UP000593560"/>
    </source>
</evidence>
<accession>A0A7J9I451</accession>
<protein>
    <submittedName>
        <fullName evidence="2">Uncharacterized protein</fullName>
    </submittedName>
</protein>
<keyword evidence="3" id="KW-1185">Reference proteome</keyword>
<evidence type="ECO:0000256" key="1">
    <source>
        <dbReference type="SAM" id="MobiDB-lite"/>
    </source>
</evidence>
<dbReference type="Proteomes" id="UP000593560">
    <property type="component" value="Unassembled WGS sequence"/>
</dbReference>
<dbReference type="EMBL" id="JABFAD010000013">
    <property type="protein sequence ID" value="MBA0815935.1"/>
    <property type="molecule type" value="Genomic_DNA"/>
</dbReference>
<feature type="region of interest" description="Disordered" evidence="1">
    <location>
        <begin position="165"/>
        <end position="186"/>
    </location>
</feature>
<dbReference type="OrthoDB" id="982559at2759"/>
<gene>
    <name evidence="2" type="ORF">Gohar_000651</name>
</gene>
<proteinExistence type="predicted"/>
<comment type="caution">
    <text evidence="2">The sequence shown here is derived from an EMBL/GenBank/DDBJ whole genome shotgun (WGS) entry which is preliminary data.</text>
</comment>
<sequence length="186" mass="22318">MAIQNEISPKMKNLATFLKWFYPLEQWAHMIMFEFLKNTRVKWILIIFYKPQHFMQNGPATQLGAFPNAWIHKTYFSEPSGKNLAPWDIEKDPPTPYQQQLKEALREYHSNILDPKEWSQEYPMFCSQIMEDTPTWKDVHEDKPPDDLEKRIELLELKCYRAREEKKRKAEELNITSDISTDYDTD</sequence>